<dbReference type="Proteomes" id="UP001360560">
    <property type="component" value="Unassembled WGS sequence"/>
</dbReference>
<dbReference type="GeneID" id="90071092"/>
<name>A0AAV5QED7_9ASCO</name>
<protein>
    <submittedName>
        <fullName evidence="1">Uncharacterized protein</fullName>
    </submittedName>
</protein>
<proteinExistence type="predicted"/>
<evidence type="ECO:0000313" key="2">
    <source>
        <dbReference type="Proteomes" id="UP001360560"/>
    </source>
</evidence>
<dbReference type="EMBL" id="BTFZ01000001">
    <property type="protein sequence ID" value="GMM33113.1"/>
    <property type="molecule type" value="Genomic_DNA"/>
</dbReference>
<gene>
    <name evidence="1" type="ORF">DASC09_004380</name>
</gene>
<keyword evidence="2" id="KW-1185">Reference proteome</keyword>
<organism evidence="1 2">
    <name type="scientific">Saccharomycopsis crataegensis</name>
    <dbReference type="NCBI Taxonomy" id="43959"/>
    <lineage>
        <taxon>Eukaryota</taxon>
        <taxon>Fungi</taxon>
        <taxon>Dikarya</taxon>
        <taxon>Ascomycota</taxon>
        <taxon>Saccharomycotina</taxon>
        <taxon>Saccharomycetes</taxon>
        <taxon>Saccharomycopsidaceae</taxon>
        <taxon>Saccharomycopsis</taxon>
    </lineage>
</organism>
<reference evidence="1 2" key="1">
    <citation type="journal article" date="2023" name="Elife">
        <title>Identification of key yeast species and microbe-microbe interactions impacting larval growth of Drosophila in the wild.</title>
        <authorList>
            <person name="Mure A."/>
            <person name="Sugiura Y."/>
            <person name="Maeda R."/>
            <person name="Honda K."/>
            <person name="Sakurai N."/>
            <person name="Takahashi Y."/>
            <person name="Watada M."/>
            <person name="Katoh T."/>
            <person name="Gotoh A."/>
            <person name="Gotoh Y."/>
            <person name="Taniguchi I."/>
            <person name="Nakamura K."/>
            <person name="Hayashi T."/>
            <person name="Katayama T."/>
            <person name="Uemura T."/>
            <person name="Hattori Y."/>
        </authorList>
    </citation>
    <scope>NUCLEOTIDE SEQUENCE [LARGE SCALE GENOMIC DNA]</scope>
    <source>
        <strain evidence="1 2">SC-9</strain>
    </source>
</reference>
<dbReference type="RefSeq" id="XP_064850113.1">
    <property type="nucleotide sequence ID" value="XM_064994041.1"/>
</dbReference>
<sequence length="61" mass="7068">MDCEKKKNRGKYLISKSVKSPIYNDLSYPIMDIKSSYDRTYYLASNQVKEKEKAVSKLSAI</sequence>
<comment type="caution">
    <text evidence="1">The sequence shown here is derived from an EMBL/GenBank/DDBJ whole genome shotgun (WGS) entry which is preliminary data.</text>
</comment>
<accession>A0AAV5QED7</accession>
<evidence type="ECO:0000313" key="1">
    <source>
        <dbReference type="EMBL" id="GMM33113.1"/>
    </source>
</evidence>
<dbReference type="AlphaFoldDB" id="A0AAV5QED7"/>